<dbReference type="GO" id="GO:0003700">
    <property type="term" value="F:DNA-binding transcription factor activity"/>
    <property type="evidence" value="ECO:0007669"/>
    <property type="project" value="TreeGrafter"/>
</dbReference>
<dbReference type="PRINTS" id="PR00455">
    <property type="entry name" value="HTHTETR"/>
</dbReference>
<dbReference type="SUPFAM" id="SSF48498">
    <property type="entry name" value="Tetracyclin repressor-like, C-terminal domain"/>
    <property type="match status" value="1"/>
</dbReference>
<keyword evidence="3" id="KW-0804">Transcription</keyword>
<evidence type="ECO:0000256" key="1">
    <source>
        <dbReference type="ARBA" id="ARBA00023015"/>
    </source>
</evidence>
<name>A0A285QCB9_9SPHN</name>
<keyword evidence="7" id="KW-1185">Reference proteome</keyword>
<dbReference type="PANTHER" id="PTHR30055">
    <property type="entry name" value="HTH-TYPE TRANSCRIPTIONAL REGULATOR RUTR"/>
    <property type="match status" value="1"/>
</dbReference>
<dbReference type="PROSITE" id="PS50977">
    <property type="entry name" value="HTH_TETR_2"/>
    <property type="match status" value="1"/>
</dbReference>
<dbReference type="Proteomes" id="UP000219494">
    <property type="component" value="Unassembled WGS sequence"/>
</dbReference>
<evidence type="ECO:0000259" key="5">
    <source>
        <dbReference type="PROSITE" id="PS50977"/>
    </source>
</evidence>
<evidence type="ECO:0000313" key="6">
    <source>
        <dbReference type="EMBL" id="SOB79089.1"/>
    </source>
</evidence>
<keyword evidence="1" id="KW-0805">Transcription regulation</keyword>
<dbReference type="GO" id="GO:0000976">
    <property type="term" value="F:transcription cis-regulatory region binding"/>
    <property type="evidence" value="ECO:0007669"/>
    <property type="project" value="TreeGrafter"/>
</dbReference>
<reference evidence="6 7" key="1">
    <citation type="submission" date="2017-07" db="EMBL/GenBank/DDBJ databases">
        <authorList>
            <person name="Sun Z.S."/>
            <person name="Albrecht U."/>
            <person name="Echele G."/>
            <person name="Lee C.C."/>
        </authorList>
    </citation>
    <scope>NUCLEOTIDE SEQUENCE [LARGE SCALE GENOMIC DNA]</scope>
    <source>
        <strain evidence="6 7">CGMCC 1.12672</strain>
    </source>
</reference>
<protein>
    <submittedName>
        <fullName evidence="6">Transcriptional regulator, TetR family</fullName>
    </submittedName>
</protein>
<dbReference type="InterPro" id="IPR050109">
    <property type="entry name" value="HTH-type_TetR-like_transc_reg"/>
</dbReference>
<sequence>MTTGMIEGDAADARERILAAALDLVTRGGVAALTTRAVAVAAGVQAPTLYRLFGDKGGLLDAVAERGLAQWIAQKQAAVPLPDPVEDLRASWQGYVAFGLAHPAVFTIMTAAARDRPPPPAASAGIAVLRARVSRLARAGRLRVPEERAVALIHAVGTGVVQTLLSLPPAERHDGVAELALRAVEAVLLDAPGTDNKTAALAVGLLAHLPASDGLTPGERLILAELLTRLAVSERPNDRDR</sequence>
<dbReference type="Gene3D" id="1.10.10.60">
    <property type="entry name" value="Homeodomain-like"/>
    <property type="match status" value="1"/>
</dbReference>
<proteinExistence type="predicted"/>
<dbReference type="PANTHER" id="PTHR30055:SF234">
    <property type="entry name" value="HTH-TYPE TRANSCRIPTIONAL REGULATOR BETI"/>
    <property type="match status" value="1"/>
</dbReference>
<dbReference type="InterPro" id="IPR001647">
    <property type="entry name" value="HTH_TetR"/>
</dbReference>
<gene>
    <name evidence="6" type="ORF">SAMN06297144_0368</name>
</gene>
<dbReference type="InterPro" id="IPR009057">
    <property type="entry name" value="Homeodomain-like_sf"/>
</dbReference>
<dbReference type="SUPFAM" id="SSF46689">
    <property type="entry name" value="Homeodomain-like"/>
    <property type="match status" value="1"/>
</dbReference>
<evidence type="ECO:0000313" key="7">
    <source>
        <dbReference type="Proteomes" id="UP000219494"/>
    </source>
</evidence>
<accession>A0A285QCB9</accession>
<dbReference type="AlphaFoldDB" id="A0A285QCB9"/>
<feature type="domain" description="HTH tetR-type" evidence="5">
    <location>
        <begin position="11"/>
        <end position="71"/>
    </location>
</feature>
<dbReference type="Pfam" id="PF00440">
    <property type="entry name" value="TetR_N"/>
    <property type="match status" value="1"/>
</dbReference>
<evidence type="ECO:0000256" key="3">
    <source>
        <dbReference type="ARBA" id="ARBA00023163"/>
    </source>
</evidence>
<dbReference type="Gene3D" id="1.10.357.10">
    <property type="entry name" value="Tetracycline Repressor, domain 2"/>
    <property type="match status" value="1"/>
</dbReference>
<dbReference type="EMBL" id="OBMI01000001">
    <property type="protein sequence ID" value="SOB79089.1"/>
    <property type="molecule type" value="Genomic_DNA"/>
</dbReference>
<evidence type="ECO:0000256" key="4">
    <source>
        <dbReference type="PROSITE-ProRule" id="PRU00335"/>
    </source>
</evidence>
<organism evidence="6 7">
    <name type="scientific">Sphingomonas guangdongensis</name>
    <dbReference type="NCBI Taxonomy" id="1141890"/>
    <lineage>
        <taxon>Bacteria</taxon>
        <taxon>Pseudomonadati</taxon>
        <taxon>Pseudomonadota</taxon>
        <taxon>Alphaproteobacteria</taxon>
        <taxon>Sphingomonadales</taxon>
        <taxon>Sphingomonadaceae</taxon>
        <taxon>Sphingomonas</taxon>
    </lineage>
</organism>
<evidence type="ECO:0000256" key="2">
    <source>
        <dbReference type="ARBA" id="ARBA00023125"/>
    </source>
</evidence>
<keyword evidence="2 4" id="KW-0238">DNA-binding</keyword>
<feature type="DNA-binding region" description="H-T-H motif" evidence="4">
    <location>
        <begin position="34"/>
        <end position="53"/>
    </location>
</feature>
<dbReference type="InterPro" id="IPR036271">
    <property type="entry name" value="Tet_transcr_reg_TetR-rel_C_sf"/>
</dbReference>